<name>A0ABW2BWD5_9PSEU</name>
<dbReference type="Proteomes" id="UP001596337">
    <property type="component" value="Unassembled WGS sequence"/>
</dbReference>
<dbReference type="RefSeq" id="WP_345395606.1">
    <property type="nucleotide sequence ID" value="NZ_BAABLA010000024.1"/>
</dbReference>
<accession>A0ABW2BWD5</accession>
<dbReference type="EMBL" id="JBHSXX010000001">
    <property type="protein sequence ID" value="MFC6866508.1"/>
    <property type="molecule type" value="Genomic_DNA"/>
</dbReference>
<feature type="region of interest" description="Disordered" evidence="2">
    <location>
        <begin position="237"/>
        <end position="257"/>
    </location>
</feature>
<feature type="coiled-coil region" evidence="1">
    <location>
        <begin position="84"/>
        <end position="140"/>
    </location>
</feature>
<comment type="caution">
    <text evidence="3">The sequence shown here is derived from an EMBL/GenBank/DDBJ whole genome shotgun (WGS) entry which is preliminary data.</text>
</comment>
<evidence type="ECO:0000256" key="1">
    <source>
        <dbReference type="SAM" id="Coils"/>
    </source>
</evidence>
<gene>
    <name evidence="3" type="ORF">ACFQGD_05065</name>
</gene>
<protein>
    <recommendedName>
        <fullName evidence="5">WXG100 family type VII secretion target</fullName>
    </recommendedName>
</protein>
<feature type="compositionally biased region" description="Basic and acidic residues" evidence="2">
    <location>
        <begin position="240"/>
        <end position="257"/>
    </location>
</feature>
<keyword evidence="4" id="KW-1185">Reference proteome</keyword>
<evidence type="ECO:0000313" key="3">
    <source>
        <dbReference type="EMBL" id="MFC6866508.1"/>
    </source>
</evidence>
<sequence>MTRGFDALGFNPAPGELGRVDASAERYERVSDRLAFARDAISSIVDQAGIWEGEAGEAFVRRVDDLPEYLDAAMRSMSRAAVALADWHAELSELRRRAWELELQAREARDAELDVVFAAAERLRRQHDESARRVAGLLEKARDLAPDDLGLSGGCLEAAGDTFGTVGMEFAEARGDAERVVADVIDDSANVIANASDVLRDVGGLAVAMRPGSGVGSLAIQEEIAVALENAIADGIDEDSATRAERDRERVEERGWE</sequence>
<evidence type="ECO:0000313" key="4">
    <source>
        <dbReference type="Proteomes" id="UP001596337"/>
    </source>
</evidence>
<evidence type="ECO:0000256" key="2">
    <source>
        <dbReference type="SAM" id="MobiDB-lite"/>
    </source>
</evidence>
<proteinExistence type="predicted"/>
<keyword evidence="1" id="KW-0175">Coiled coil</keyword>
<organism evidence="3 4">
    <name type="scientific">Haloechinothrix salitolerans</name>
    <dbReference type="NCBI Taxonomy" id="926830"/>
    <lineage>
        <taxon>Bacteria</taxon>
        <taxon>Bacillati</taxon>
        <taxon>Actinomycetota</taxon>
        <taxon>Actinomycetes</taxon>
        <taxon>Pseudonocardiales</taxon>
        <taxon>Pseudonocardiaceae</taxon>
        <taxon>Haloechinothrix</taxon>
    </lineage>
</organism>
<reference evidence="4" key="1">
    <citation type="journal article" date="2019" name="Int. J. Syst. Evol. Microbiol.">
        <title>The Global Catalogue of Microorganisms (GCM) 10K type strain sequencing project: providing services to taxonomists for standard genome sequencing and annotation.</title>
        <authorList>
            <consortium name="The Broad Institute Genomics Platform"/>
            <consortium name="The Broad Institute Genome Sequencing Center for Infectious Disease"/>
            <person name="Wu L."/>
            <person name="Ma J."/>
        </authorList>
    </citation>
    <scope>NUCLEOTIDE SEQUENCE [LARGE SCALE GENOMIC DNA]</scope>
    <source>
        <strain evidence="4">KCTC 32255</strain>
    </source>
</reference>
<evidence type="ECO:0008006" key="5">
    <source>
        <dbReference type="Google" id="ProtNLM"/>
    </source>
</evidence>